<evidence type="ECO:0000313" key="3">
    <source>
        <dbReference type="EMBL" id="AVY94481.1"/>
    </source>
</evidence>
<dbReference type="InterPro" id="IPR032623">
    <property type="entry name" value="FecR_N"/>
</dbReference>
<dbReference type="Proteomes" id="UP000244173">
    <property type="component" value="Chromosome"/>
</dbReference>
<organism evidence="3 4">
    <name type="scientific">Microvirgula aerodenitrificans</name>
    <dbReference type="NCBI Taxonomy" id="57480"/>
    <lineage>
        <taxon>Bacteria</taxon>
        <taxon>Pseudomonadati</taxon>
        <taxon>Pseudomonadota</taxon>
        <taxon>Betaproteobacteria</taxon>
        <taxon>Neisseriales</taxon>
        <taxon>Aquaspirillaceae</taxon>
        <taxon>Microvirgula</taxon>
    </lineage>
</organism>
<dbReference type="PANTHER" id="PTHR30273">
    <property type="entry name" value="PERIPLASMIC SIGNAL SENSOR AND SIGMA FACTOR ACTIVATOR FECR-RELATED"/>
    <property type="match status" value="1"/>
</dbReference>
<dbReference type="STRING" id="1122240.GCA_000620105_00196"/>
<reference evidence="3 4" key="1">
    <citation type="submission" date="2018-04" db="EMBL/GenBank/DDBJ databases">
        <title>Denitrifier Microvirgula.</title>
        <authorList>
            <person name="Anderson E."/>
            <person name="Jang J."/>
            <person name="Ishii S."/>
        </authorList>
    </citation>
    <scope>NUCLEOTIDE SEQUENCE [LARGE SCALE GENOMIC DNA]</scope>
    <source>
        <strain evidence="3 4">BE2.4</strain>
    </source>
</reference>
<dbReference type="EMBL" id="CP028519">
    <property type="protein sequence ID" value="AVY94481.1"/>
    <property type="molecule type" value="Genomic_DNA"/>
</dbReference>
<gene>
    <name evidence="3" type="ORF">DAI18_10815</name>
</gene>
<evidence type="ECO:0008006" key="5">
    <source>
        <dbReference type="Google" id="ProtNLM"/>
    </source>
</evidence>
<protein>
    <recommendedName>
        <fullName evidence="5">Iron dicitrate transport regulator FecR</fullName>
    </recommendedName>
</protein>
<dbReference type="Pfam" id="PF16220">
    <property type="entry name" value="DUF4880"/>
    <property type="match status" value="1"/>
</dbReference>
<name>A0A2S0PAU4_9NEIS</name>
<dbReference type="AlphaFoldDB" id="A0A2S0PAU4"/>
<feature type="domain" description="FecR N-terminal" evidence="2">
    <location>
        <begin position="14"/>
        <end position="54"/>
    </location>
</feature>
<dbReference type="InterPro" id="IPR012373">
    <property type="entry name" value="Ferrdict_sens_TM"/>
</dbReference>
<dbReference type="PIRSF" id="PIRSF018266">
    <property type="entry name" value="FecR"/>
    <property type="match status" value="1"/>
</dbReference>
<dbReference type="RefSeq" id="WP_107889424.1">
    <property type="nucleotide sequence ID" value="NZ_CP028519.1"/>
</dbReference>
<dbReference type="OrthoDB" id="1100567at2"/>
<keyword evidence="4" id="KW-1185">Reference proteome</keyword>
<evidence type="ECO:0000259" key="2">
    <source>
        <dbReference type="Pfam" id="PF16220"/>
    </source>
</evidence>
<proteinExistence type="predicted"/>
<dbReference type="KEGG" id="maer:DAI18_10815"/>
<dbReference type="InterPro" id="IPR006860">
    <property type="entry name" value="FecR"/>
</dbReference>
<feature type="domain" description="FecR protein" evidence="1">
    <location>
        <begin position="108"/>
        <end position="200"/>
    </location>
</feature>
<dbReference type="PANTHER" id="PTHR30273:SF2">
    <property type="entry name" value="PROTEIN FECR"/>
    <property type="match status" value="1"/>
</dbReference>
<sequence>MSRAAPFSAAVAGQAVAWLVEFADCPPTPQRLAQWHSWLDADPVHHQAWQRIETVRARWRQLPAGAARDTLERPASPARRRALQALGVLAVGGTSALLVARAQPWQADYLTGVGETRSVALADGVRLTLNTDSAIALGRDPHRHQVTLLRGEVLASVSARAGRPLRLACGQGWAEAVEAQFVLRAGGDSDTLGVHTGAVRLCPSAARPLSLPAGRQVRFRAAGIVSNVVLAAEDASWADGMLVVSGWRLADLLAELGRYRHGWIHCDPAIAGLRVSGTYPLADTDRILHLLASGLGLELRQRTRLWVGLYPRPPAPVAI</sequence>
<dbReference type="GO" id="GO:0016989">
    <property type="term" value="F:sigma factor antagonist activity"/>
    <property type="evidence" value="ECO:0007669"/>
    <property type="project" value="TreeGrafter"/>
</dbReference>
<evidence type="ECO:0000259" key="1">
    <source>
        <dbReference type="Pfam" id="PF04773"/>
    </source>
</evidence>
<dbReference type="Pfam" id="PF04773">
    <property type="entry name" value="FecR"/>
    <property type="match status" value="1"/>
</dbReference>
<accession>A0A2S0PAU4</accession>
<evidence type="ECO:0000313" key="4">
    <source>
        <dbReference type="Proteomes" id="UP000244173"/>
    </source>
</evidence>
<dbReference type="Gene3D" id="2.60.120.1440">
    <property type="match status" value="1"/>
</dbReference>